<reference evidence="1" key="1">
    <citation type="journal article" date="2014" name="Front. Microbiol.">
        <title>High frequency of phylogenetically diverse reductive dehalogenase-homologous genes in deep subseafloor sedimentary metagenomes.</title>
        <authorList>
            <person name="Kawai M."/>
            <person name="Futagami T."/>
            <person name="Toyoda A."/>
            <person name="Takaki Y."/>
            <person name="Nishi S."/>
            <person name="Hori S."/>
            <person name="Arai W."/>
            <person name="Tsubouchi T."/>
            <person name="Morono Y."/>
            <person name="Uchiyama I."/>
            <person name="Ito T."/>
            <person name="Fujiyama A."/>
            <person name="Inagaki F."/>
            <person name="Takami H."/>
        </authorList>
    </citation>
    <scope>NUCLEOTIDE SEQUENCE</scope>
    <source>
        <strain evidence="1">Expedition CK06-06</strain>
    </source>
</reference>
<organism evidence="1">
    <name type="scientific">marine sediment metagenome</name>
    <dbReference type="NCBI Taxonomy" id="412755"/>
    <lineage>
        <taxon>unclassified sequences</taxon>
        <taxon>metagenomes</taxon>
        <taxon>ecological metagenomes</taxon>
    </lineage>
</organism>
<protein>
    <submittedName>
        <fullName evidence="1">Uncharacterized protein</fullName>
    </submittedName>
</protein>
<name>X1R917_9ZZZZ</name>
<gene>
    <name evidence="1" type="ORF">S12H4_01741</name>
</gene>
<dbReference type="EMBL" id="BARW01000372">
    <property type="protein sequence ID" value="GAI63501.1"/>
    <property type="molecule type" value="Genomic_DNA"/>
</dbReference>
<accession>X1R917</accession>
<comment type="caution">
    <text evidence="1">The sequence shown here is derived from an EMBL/GenBank/DDBJ whole genome shotgun (WGS) entry which is preliminary data.</text>
</comment>
<evidence type="ECO:0000313" key="1">
    <source>
        <dbReference type="EMBL" id="GAI63501.1"/>
    </source>
</evidence>
<dbReference type="AlphaFoldDB" id="X1R917"/>
<proteinExistence type="predicted"/>
<sequence>MGLAHQQEPGGLRMVVAVVSLDSLAAVLEVRLVARKVPVNKD</sequence>